<dbReference type="PANTHER" id="PTHR19316">
    <property type="entry name" value="PROTEIN FOLDING REGULATOR"/>
    <property type="match status" value="1"/>
</dbReference>
<evidence type="ECO:0000313" key="7">
    <source>
        <dbReference type="Proteomes" id="UP000799441"/>
    </source>
</evidence>
<proteinExistence type="inferred from homology"/>
<protein>
    <submittedName>
        <fullName evidence="6">Armadillo/beta-catenin-like repeat-containing protein</fullName>
    </submittedName>
</protein>
<dbReference type="SUPFAM" id="SSF48371">
    <property type="entry name" value="ARM repeat"/>
    <property type="match status" value="1"/>
</dbReference>
<feature type="compositionally biased region" description="Polar residues" evidence="4">
    <location>
        <begin position="16"/>
        <end position="30"/>
    </location>
</feature>
<feature type="region of interest" description="Disordered" evidence="4">
    <location>
        <begin position="16"/>
        <end position="35"/>
    </location>
</feature>
<name>A0A9P4Q947_9PEZI</name>
<dbReference type="Pfam" id="PF08609">
    <property type="entry name" value="Fes1"/>
    <property type="match status" value="1"/>
</dbReference>
<sequence length="218" mass="23824">MNDPGLNSLLQWGIENSDSSRNNATTAPSDQQRDPVRSLNADALAQLLHNAPSDADSMLHAMAAIVAPLDQVDLDNKLIAWDNFEMLIENIDNANNMESLKLWTPLLGQLDSEIAESRRWSAACLSTAVQNNPRSQERLLAMGGVSKLAALALKEAEDKLVKKKAINALSSEVRNYQPALTELEKELPDNLASDGRKTDAGDMEAVDSIIQRLRDHAA</sequence>
<evidence type="ECO:0000256" key="1">
    <source>
        <dbReference type="ARBA" id="ARBA00011045"/>
    </source>
</evidence>
<evidence type="ECO:0000256" key="2">
    <source>
        <dbReference type="ARBA" id="ARBA00022737"/>
    </source>
</evidence>
<dbReference type="InterPro" id="IPR011989">
    <property type="entry name" value="ARM-like"/>
</dbReference>
<accession>A0A9P4Q947</accession>
<dbReference type="Gene3D" id="1.25.10.10">
    <property type="entry name" value="Leucine-rich Repeat Variant"/>
    <property type="match status" value="1"/>
</dbReference>
<dbReference type="Proteomes" id="UP000799441">
    <property type="component" value="Unassembled WGS sequence"/>
</dbReference>
<dbReference type="GO" id="GO:0000774">
    <property type="term" value="F:adenyl-nucleotide exchange factor activity"/>
    <property type="evidence" value="ECO:0007669"/>
    <property type="project" value="TreeGrafter"/>
</dbReference>
<dbReference type="InterPro" id="IPR050693">
    <property type="entry name" value="Hsp70_NEF-Inhibitors"/>
</dbReference>
<evidence type="ECO:0000256" key="4">
    <source>
        <dbReference type="SAM" id="MobiDB-lite"/>
    </source>
</evidence>
<gene>
    <name evidence="6" type="ORF">K431DRAFT_284285</name>
</gene>
<dbReference type="AlphaFoldDB" id="A0A9P4Q947"/>
<dbReference type="GO" id="GO:0005783">
    <property type="term" value="C:endoplasmic reticulum"/>
    <property type="evidence" value="ECO:0007669"/>
    <property type="project" value="TreeGrafter"/>
</dbReference>
<keyword evidence="7" id="KW-1185">Reference proteome</keyword>
<comment type="similarity">
    <text evidence="1">Belongs to the FES1 family.</text>
</comment>
<dbReference type="OrthoDB" id="10250458at2759"/>
<comment type="function">
    <text evidence="3">Functions as a nucleotide exchange factor (NEF) for Hsp70 chaperones which accelerates the release of ADP. Required for fully efficient Hsp70-mediated folding of proteins.</text>
</comment>
<evidence type="ECO:0000259" key="5">
    <source>
        <dbReference type="Pfam" id="PF08609"/>
    </source>
</evidence>
<evidence type="ECO:0000256" key="3">
    <source>
        <dbReference type="ARBA" id="ARBA00024912"/>
    </source>
</evidence>
<organism evidence="6 7">
    <name type="scientific">Polychaeton citri CBS 116435</name>
    <dbReference type="NCBI Taxonomy" id="1314669"/>
    <lineage>
        <taxon>Eukaryota</taxon>
        <taxon>Fungi</taxon>
        <taxon>Dikarya</taxon>
        <taxon>Ascomycota</taxon>
        <taxon>Pezizomycotina</taxon>
        <taxon>Dothideomycetes</taxon>
        <taxon>Dothideomycetidae</taxon>
        <taxon>Capnodiales</taxon>
        <taxon>Capnodiaceae</taxon>
        <taxon>Polychaeton</taxon>
    </lineage>
</organism>
<keyword evidence="2" id="KW-0677">Repeat</keyword>
<reference evidence="6" key="1">
    <citation type="journal article" date="2020" name="Stud. Mycol.">
        <title>101 Dothideomycetes genomes: a test case for predicting lifestyles and emergence of pathogens.</title>
        <authorList>
            <person name="Haridas S."/>
            <person name="Albert R."/>
            <person name="Binder M."/>
            <person name="Bloem J."/>
            <person name="Labutti K."/>
            <person name="Salamov A."/>
            <person name="Andreopoulos B."/>
            <person name="Baker S."/>
            <person name="Barry K."/>
            <person name="Bills G."/>
            <person name="Bluhm B."/>
            <person name="Cannon C."/>
            <person name="Castanera R."/>
            <person name="Culley D."/>
            <person name="Daum C."/>
            <person name="Ezra D."/>
            <person name="Gonzalez J."/>
            <person name="Henrissat B."/>
            <person name="Kuo A."/>
            <person name="Liang C."/>
            <person name="Lipzen A."/>
            <person name="Lutzoni F."/>
            <person name="Magnuson J."/>
            <person name="Mondo S."/>
            <person name="Nolan M."/>
            <person name="Ohm R."/>
            <person name="Pangilinan J."/>
            <person name="Park H.-J."/>
            <person name="Ramirez L."/>
            <person name="Alfaro M."/>
            <person name="Sun H."/>
            <person name="Tritt A."/>
            <person name="Yoshinaga Y."/>
            <person name="Zwiers L.-H."/>
            <person name="Turgeon B."/>
            <person name="Goodwin S."/>
            <person name="Spatafora J."/>
            <person name="Crous P."/>
            <person name="Grigoriev I."/>
        </authorList>
    </citation>
    <scope>NUCLEOTIDE SEQUENCE</scope>
    <source>
        <strain evidence="6">CBS 116435</strain>
    </source>
</reference>
<dbReference type="InterPro" id="IPR013918">
    <property type="entry name" value="Nucleotide_exch_fac_Fes1"/>
</dbReference>
<evidence type="ECO:0000313" key="6">
    <source>
        <dbReference type="EMBL" id="KAF2722079.1"/>
    </source>
</evidence>
<dbReference type="InterPro" id="IPR016024">
    <property type="entry name" value="ARM-type_fold"/>
</dbReference>
<feature type="domain" description="Nucleotide exchange factor Fes1" evidence="5">
    <location>
        <begin position="6"/>
        <end position="97"/>
    </location>
</feature>
<dbReference type="PANTHER" id="PTHR19316:SF18">
    <property type="entry name" value="HSP70-BINDING PROTEIN 1"/>
    <property type="match status" value="1"/>
</dbReference>
<dbReference type="EMBL" id="MU003785">
    <property type="protein sequence ID" value="KAF2722079.1"/>
    <property type="molecule type" value="Genomic_DNA"/>
</dbReference>
<comment type="caution">
    <text evidence="6">The sequence shown here is derived from an EMBL/GenBank/DDBJ whole genome shotgun (WGS) entry which is preliminary data.</text>
</comment>